<accession>A0A2A9FHP4</accession>
<protein>
    <submittedName>
        <fullName evidence="1">Uncharacterized protein</fullName>
    </submittedName>
</protein>
<organism evidence="1 2">
    <name type="scientific">Amycolatopsis sulphurea</name>
    <dbReference type="NCBI Taxonomy" id="76022"/>
    <lineage>
        <taxon>Bacteria</taxon>
        <taxon>Bacillati</taxon>
        <taxon>Actinomycetota</taxon>
        <taxon>Actinomycetes</taxon>
        <taxon>Pseudonocardiales</taxon>
        <taxon>Pseudonocardiaceae</taxon>
        <taxon>Amycolatopsis</taxon>
    </lineage>
</organism>
<dbReference type="EMBL" id="PDJK01000002">
    <property type="protein sequence ID" value="PFG50894.1"/>
    <property type="molecule type" value="Genomic_DNA"/>
</dbReference>
<dbReference type="AlphaFoldDB" id="A0A2A9FHP4"/>
<dbReference type="PROSITE" id="PS51257">
    <property type="entry name" value="PROKAR_LIPOPROTEIN"/>
    <property type="match status" value="1"/>
</dbReference>
<evidence type="ECO:0000313" key="1">
    <source>
        <dbReference type="EMBL" id="PFG50894.1"/>
    </source>
</evidence>
<evidence type="ECO:0000313" key="2">
    <source>
        <dbReference type="Proteomes" id="UP000243542"/>
    </source>
</evidence>
<keyword evidence="2" id="KW-1185">Reference proteome</keyword>
<comment type="caution">
    <text evidence="1">The sequence shown here is derived from an EMBL/GenBank/DDBJ whole genome shotgun (WGS) entry which is preliminary data.</text>
</comment>
<reference evidence="1 2" key="1">
    <citation type="submission" date="2017-10" db="EMBL/GenBank/DDBJ databases">
        <title>Sequencing the genomes of 1000 actinobacteria strains.</title>
        <authorList>
            <person name="Klenk H.-P."/>
        </authorList>
    </citation>
    <scope>NUCLEOTIDE SEQUENCE [LARGE SCALE GENOMIC DNA]</scope>
    <source>
        <strain evidence="1 2">DSM 46092</strain>
    </source>
</reference>
<gene>
    <name evidence="1" type="ORF">ATK36_6153</name>
</gene>
<name>A0A2A9FHP4_9PSEU</name>
<proteinExistence type="predicted"/>
<dbReference type="Proteomes" id="UP000243542">
    <property type="component" value="Unassembled WGS sequence"/>
</dbReference>
<sequence>MGLGRVCVGGVWSGVAWVGMPVAAVGCGDWSGLVRVVCGRVGRRASGARVWDRRSGQGMRPNWPARAVTLGPAGARGGRVSEGCEGALHSTYLRAWWGPSVRVCGVVELAGAGTRGVGGFRGVSVRCGCRAWWGRGFSGGRRARRVGSVGLGLGLGLGRRGAVGPERVVPCGRSVRQAVAAGCTAGSPDVTRRWYAGGLPRNGDAVAGRSGLSTEDECGRVGNMRGRACGGASCRLLYRRRARTPTRKRETNSKE</sequence>